<keyword evidence="2" id="KW-1185">Reference proteome</keyword>
<name>A0A5B7D7D7_PORTR</name>
<evidence type="ECO:0000313" key="1">
    <source>
        <dbReference type="EMBL" id="MPC17189.1"/>
    </source>
</evidence>
<dbReference type="AlphaFoldDB" id="A0A5B7D7D7"/>
<evidence type="ECO:0000313" key="2">
    <source>
        <dbReference type="Proteomes" id="UP000324222"/>
    </source>
</evidence>
<protein>
    <submittedName>
        <fullName evidence="1">Uncharacterized protein</fullName>
    </submittedName>
</protein>
<accession>A0A5B7D7D7</accession>
<comment type="caution">
    <text evidence="1">The sequence shown here is derived from an EMBL/GenBank/DDBJ whole genome shotgun (WGS) entry which is preliminary data.</text>
</comment>
<organism evidence="1 2">
    <name type="scientific">Portunus trituberculatus</name>
    <name type="common">Swimming crab</name>
    <name type="synonym">Neptunus trituberculatus</name>
    <dbReference type="NCBI Taxonomy" id="210409"/>
    <lineage>
        <taxon>Eukaryota</taxon>
        <taxon>Metazoa</taxon>
        <taxon>Ecdysozoa</taxon>
        <taxon>Arthropoda</taxon>
        <taxon>Crustacea</taxon>
        <taxon>Multicrustacea</taxon>
        <taxon>Malacostraca</taxon>
        <taxon>Eumalacostraca</taxon>
        <taxon>Eucarida</taxon>
        <taxon>Decapoda</taxon>
        <taxon>Pleocyemata</taxon>
        <taxon>Brachyura</taxon>
        <taxon>Eubrachyura</taxon>
        <taxon>Portunoidea</taxon>
        <taxon>Portunidae</taxon>
        <taxon>Portuninae</taxon>
        <taxon>Portunus</taxon>
    </lineage>
</organism>
<proteinExistence type="predicted"/>
<gene>
    <name evidence="1" type="ORF">E2C01_010036</name>
</gene>
<dbReference type="Proteomes" id="UP000324222">
    <property type="component" value="Unassembled WGS sequence"/>
</dbReference>
<dbReference type="EMBL" id="VSRR010000566">
    <property type="protein sequence ID" value="MPC17189.1"/>
    <property type="molecule type" value="Genomic_DNA"/>
</dbReference>
<sequence length="80" mass="9077">MVLIHTKTCSLRWILCRVGKYYPGSMLRSQEPPFELRPLGNIFHSLGFRAEFLDRHTLGTGDLLVVNLCSGLLGPHPERN</sequence>
<reference evidence="1 2" key="1">
    <citation type="submission" date="2019-05" db="EMBL/GenBank/DDBJ databases">
        <title>Another draft genome of Portunus trituberculatus and its Hox gene families provides insights of decapod evolution.</title>
        <authorList>
            <person name="Jeong J.-H."/>
            <person name="Song I."/>
            <person name="Kim S."/>
            <person name="Choi T."/>
            <person name="Kim D."/>
            <person name="Ryu S."/>
            <person name="Kim W."/>
        </authorList>
    </citation>
    <scope>NUCLEOTIDE SEQUENCE [LARGE SCALE GENOMIC DNA]</scope>
    <source>
        <tissue evidence="1">Muscle</tissue>
    </source>
</reference>